<organism evidence="8 9">
    <name type="scientific">Endocarpon pusillum</name>
    <dbReference type="NCBI Taxonomy" id="364733"/>
    <lineage>
        <taxon>Eukaryota</taxon>
        <taxon>Fungi</taxon>
        <taxon>Dikarya</taxon>
        <taxon>Ascomycota</taxon>
        <taxon>Pezizomycotina</taxon>
        <taxon>Eurotiomycetes</taxon>
        <taxon>Chaetothyriomycetidae</taxon>
        <taxon>Verrucariales</taxon>
        <taxon>Verrucariaceae</taxon>
        <taxon>Endocarpon</taxon>
    </lineage>
</organism>
<reference evidence="8" key="1">
    <citation type="submission" date="2020-02" db="EMBL/GenBank/DDBJ databases">
        <authorList>
            <person name="Palmer J.M."/>
        </authorList>
    </citation>
    <scope>NUCLEOTIDE SEQUENCE</scope>
    <source>
        <strain evidence="8">EPUS1.4</strain>
        <tissue evidence="8">Thallus</tissue>
    </source>
</reference>
<comment type="caution">
    <text evidence="8">The sequence shown here is derived from an EMBL/GenBank/DDBJ whole genome shotgun (WGS) entry which is preliminary data.</text>
</comment>
<dbReference type="GO" id="GO:0005634">
    <property type="term" value="C:nucleus"/>
    <property type="evidence" value="ECO:0007669"/>
    <property type="project" value="TreeGrafter"/>
</dbReference>
<name>A0A8H7AI20_9EURO</name>
<accession>A0A8H7AI20</accession>
<dbReference type="GO" id="GO:0005524">
    <property type="term" value="F:ATP binding"/>
    <property type="evidence" value="ECO:0007669"/>
    <property type="project" value="UniProtKB-KW"/>
</dbReference>
<keyword evidence="2" id="KW-0808">Transferase</keyword>
<dbReference type="EC" id="2.7.11.1" evidence="1"/>
<evidence type="ECO:0000313" key="8">
    <source>
        <dbReference type="EMBL" id="KAF7507496.1"/>
    </source>
</evidence>
<dbReference type="OrthoDB" id="3399at2759"/>
<keyword evidence="5" id="KW-0067">ATP-binding</keyword>
<evidence type="ECO:0000256" key="4">
    <source>
        <dbReference type="ARBA" id="ARBA00022777"/>
    </source>
</evidence>
<keyword evidence="3" id="KW-0547">Nucleotide-binding</keyword>
<evidence type="ECO:0000256" key="7">
    <source>
        <dbReference type="ARBA" id="ARBA00048679"/>
    </source>
</evidence>
<dbReference type="EMBL" id="JAACFV010000068">
    <property type="protein sequence ID" value="KAF7507496.1"/>
    <property type="molecule type" value="Genomic_DNA"/>
</dbReference>
<sequence>MSSQSESIYPLLLPPPFHNTFPPPVLVTQGAEGHLLKTVFLDSNTPAALKVRPSKQYRHPTLDRRLTKQRVLAEARILVKLGNLVVGVPGVYGLDWVGEGEGHGEGKGVRVRVGRRRLVPQERRLGRDLGLGRGC</sequence>
<dbReference type="GO" id="GO:0004674">
    <property type="term" value="F:protein serine/threonine kinase activity"/>
    <property type="evidence" value="ECO:0007669"/>
    <property type="project" value="UniProtKB-EC"/>
</dbReference>
<dbReference type="Proteomes" id="UP000606974">
    <property type="component" value="Unassembled WGS sequence"/>
</dbReference>
<evidence type="ECO:0000256" key="2">
    <source>
        <dbReference type="ARBA" id="ARBA00022679"/>
    </source>
</evidence>
<dbReference type="Gene3D" id="3.30.200.20">
    <property type="entry name" value="Phosphorylase Kinase, domain 1"/>
    <property type="match status" value="1"/>
</dbReference>
<evidence type="ECO:0000313" key="9">
    <source>
        <dbReference type="Proteomes" id="UP000606974"/>
    </source>
</evidence>
<proteinExistence type="predicted"/>
<dbReference type="GO" id="GO:0005829">
    <property type="term" value="C:cytosol"/>
    <property type="evidence" value="ECO:0007669"/>
    <property type="project" value="TreeGrafter"/>
</dbReference>
<comment type="catalytic activity">
    <reaction evidence="6">
        <text>L-threonyl-[protein] + ATP = O-phospho-L-threonyl-[protein] + ADP + H(+)</text>
        <dbReference type="Rhea" id="RHEA:46608"/>
        <dbReference type="Rhea" id="RHEA-COMP:11060"/>
        <dbReference type="Rhea" id="RHEA-COMP:11605"/>
        <dbReference type="ChEBI" id="CHEBI:15378"/>
        <dbReference type="ChEBI" id="CHEBI:30013"/>
        <dbReference type="ChEBI" id="CHEBI:30616"/>
        <dbReference type="ChEBI" id="CHEBI:61977"/>
        <dbReference type="ChEBI" id="CHEBI:456216"/>
        <dbReference type="EC" id="2.7.11.1"/>
    </reaction>
</comment>
<evidence type="ECO:0000256" key="5">
    <source>
        <dbReference type="ARBA" id="ARBA00022840"/>
    </source>
</evidence>
<keyword evidence="9" id="KW-1185">Reference proteome</keyword>
<dbReference type="FunFam" id="3.30.200.20:FF:000603">
    <property type="entry name" value="EKC/KEOPS complex subunit bud32"/>
    <property type="match status" value="1"/>
</dbReference>
<dbReference type="GO" id="GO:0000408">
    <property type="term" value="C:EKC/KEOPS complex"/>
    <property type="evidence" value="ECO:0007669"/>
    <property type="project" value="TreeGrafter"/>
</dbReference>
<comment type="catalytic activity">
    <reaction evidence="7">
        <text>L-seryl-[protein] + ATP = O-phospho-L-seryl-[protein] + ADP + H(+)</text>
        <dbReference type="Rhea" id="RHEA:17989"/>
        <dbReference type="Rhea" id="RHEA-COMP:9863"/>
        <dbReference type="Rhea" id="RHEA-COMP:11604"/>
        <dbReference type="ChEBI" id="CHEBI:15378"/>
        <dbReference type="ChEBI" id="CHEBI:29999"/>
        <dbReference type="ChEBI" id="CHEBI:30616"/>
        <dbReference type="ChEBI" id="CHEBI:83421"/>
        <dbReference type="ChEBI" id="CHEBI:456216"/>
        <dbReference type="EC" id="2.7.11.1"/>
    </reaction>
</comment>
<keyword evidence="4 8" id="KW-0418">Kinase</keyword>
<protein>
    <recommendedName>
        <fullName evidence="1">non-specific serine/threonine protein kinase</fullName>
        <ecNumber evidence="1">2.7.11.1</ecNumber>
    </recommendedName>
</protein>
<evidence type="ECO:0000256" key="3">
    <source>
        <dbReference type="ARBA" id="ARBA00022741"/>
    </source>
</evidence>
<gene>
    <name evidence="8" type="primary">BUD32</name>
    <name evidence="8" type="ORF">GJ744_010427</name>
</gene>
<dbReference type="PANTHER" id="PTHR12209:SF0">
    <property type="entry name" value="EKC_KEOPS COMPLEX SUBUNIT TP53RK"/>
    <property type="match status" value="1"/>
</dbReference>
<evidence type="ECO:0000256" key="6">
    <source>
        <dbReference type="ARBA" id="ARBA00047899"/>
    </source>
</evidence>
<dbReference type="AlphaFoldDB" id="A0A8H7AI20"/>
<evidence type="ECO:0000256" key="1">
    <source>
        <dbReference type="ARBA" id="ARBA00012513"/>
    </source>
</evidence>
<dbReference type="GO" id="GO:0070525">
    <property type="term" value="P:tRNA threonylcarbamoyladenosine metabolic process"/>
    <property type="evidence" value="ECO:0007669"/>
    <property type="project" value="TreeGrafter"/>
</dbReference>
<dbReference type="PANTHER" id="PTHR12209">
    <property type="entry name" value="NON-SPECIFIC SERINE/THREONINE PROTEIN KINASE"/>
    <property type="match status" value="1"/>
</dbReference>